<proteinExistence type="predicted"/>
<dbReference type="InterPro" id="IPR055015">
    <property type="entry name" value="GCX_COOH"/>
</dbReference>
<feature type="signal peptide" evidence="1">
    <location>
        <begin position="1"/>
        <end position="22"/>
    </location>
</feature>
<accession>A0ABY0LY38</accession>
<reference evidence="4 5" key="1">
    <citation type="submission" date="2016-10" db="EMBL/GenBank/DDBJ databases">
        <authorList>
            <person name="Varghese N."/>
            <person name="Submissions S."/>
        </authorList>
    </citation>
    <scope>NUCLEOTIDE SEQUENCE [LARGE SCALE GENOMIC DNA]</scope>
    <source>
        <strain evidence="4 5">CGMCC 1.6859</strain>
    </source>
</reference>
<dbReference type="NCBIfam" id="TIGR03696">
    <property type="entry name" value="Rhs_assc_core"/>
    <property type="match status" value="1"/>
</dbReference>
<dbReference type="InterPro" id="IPR045619">
    <property type="entry name" value="DUF6443"/>
</dbReference>
<feature type="domain" description="DUF6443" evidence="3">
    <location>
        <begin position="27"/>
        <end position="171"/>
    </location>
</feature>
<feature type="domain" description="DUF4329" evidence="2">
    <location>
        <begin position="990"/>
        <end position="1114"/>
    </location>
</feature>
<organism evidence="4 5">
    <name type="scientific">Flavobacterium anhuiense</name>
    <dbReference type="NCBI Taxonomy" id="459526"/>
    <lineage>
        <taxon>Bacteria</taxon>
        <taxon>Pseudomonadati</taxon>
        <taxon>Bacteroidota</taxon>
        <taxon>Flavobacteriia</taxon>
        <taxon>Flavobacteriales</taxon>
        <taxon>Flavobacteriaceae</taxon>
        <taxon>Flavobacterium</taxon>
    </lineage>
</organism>
<dbReference type="NCBIfam" id="NF045639">
    <property type="entry name" value="GCX_COOH"/>
    <property type="match status" value="1"/>
</dbReference>
<protein>
    <submittedName>
        <fullName evidence="4">RHS repeat-associated core domain-containing protein</fullName>
    </submittedName>
</protein>
<dbReference type="EMBL" id="FMVC01000005">
    <property type="protein sequence ID" value="SCY77902.1"/>
    <property type="molecule type" value="Genomic_DNA"/>
</dbReference>
<sequence>MKNAIKFLLALFPIMASGQTQSENYIKTVKYKVPSATPIASPTIQQASQNTTYFDGLGRPVQQNASQQSASGKDIITYIEYDGFGRQAEEYLPFKAETADMAFDPSAKAKQSSYYANPNPAINGNPAMEATSYPFSRKELEASPLSRVLKQAAPGNAWYSGSGHEIKMDYQANAANEVRLFSAATQWNSASGLYGISLVANGYYSANELYKTVTYDENTAAAPSEINGSTVEFKNKEGQIVLKRTYDAQAKHDTYYVYDIYGNLTYVIPPKASDLIDGSQGIQADITSTAVVAPGQTLNLTASNSITLLPGFHAQAGSVFSAMIDNGTQTLLNDLCYQYRYDHRNRLAEKKLPGKQWEFMVYDKLDRIVATGPANSPFPDGNGTGWTITKYDAFGRAVYTGWAQHASADAAGRVTLQAAQNGASAINEARTASGTLDGVPAHYTNAVAPASFRLLSVSYYDTYAFPGAAAVPAMLEGQNISPQVKGLASGSWTRVLTSSAEALGETSTTIYDDKARPVRVWTSNHLGGYTCTDTKLDFSGKTEYSITRHKRTASDAELTTRDGFIYSAQDRLLVQTHQINGGTVEVIAENAYDELGQLISKKVGNSAQNVNYSYNIRGWLAGINDVTSLAKPGDPKDLFAFKISYENPSAGADALYNGNISQTHWKTSNSESVLRSYNYAYDKLNRLINADFRNSASAAQNSSYFEKLQYDKNGNITFLHRSGDVVSQANLEWMDYMTYSYNGNQLKRVKEAGNNYFGFTTQIAQTDAADQYAYDANGNMVSDANKNITSIAYNHLNLPVKVTFAASGNIAYIYNAAGQKLKKIVSETGKAAITTDYLGGYQYENGVLKFFPTAEGYVEPSAGTYKYVYQYKDHLGNIRLSYDKNLTIQEENNYYPFGMKHMGYNGAIASTNSALKYKFQGQERQDELGLNWDSFKWRNYDPAIARFMSIDPLTEKYRDWAPYVFSGNRVIDARELEGLEPYFPYKSKDAAAENFSQNYNGVSIVKDREFATKVYSTSDNSGNTIYSYAEPVEGGPDGVNPSKVTVPAGTSEEAMAHTHGAYGVLYDNDNFSGLAGDAQSRGDMGLAERKNLDVYVATPNGSFQKYDVKTDKITLLSTAMPSDPKHPSRLNTKDAMVPVTTITPKPVEIKPVEIKASQIKSN</sequence>
<dbReference type="InterPro" id="IPR050708">
    <property type="entry name" value="T6SS_VgrG/RHS"/>
</dbReference>
<dbReference type="PANTHER" id="PTHR32305">
    <property type="match status" value="1"/>
</dbReference>
<keyword evidence="1" id="KW-0732">Signal</keyword>
<dbReference type="Gene3D" id="2.180.10.10">
    <property type="entry name" value="RHS repeat-associated core"/>
    <property type="match status" value="1"/>
</dbReference>
<dbReference type="RefSeq" id="WP_091134139.1">
    <property type="nucleotide sequence ID" value="NZ_FMVC01000005.1"/>
</dbReference>
<dbReference type="Pfam" id="PF20041">
    <property type="entry name" value="DUF6443"/>
    <property type="match status" value="1"/>
</dbReference>
<keyword evidence="5" id="KW-1185">Reference proteome</keyword>
<evidence type="ECO:0000313" key="4">
    <source>
        <dbReference type="EMBL" id="SCY77902.1"/>
    </source>
</evidence>
<evidence type="ECO:0000313" key="5">
    <source>
        <dbReference type="Proteomes" id="UP000199307"/>
    </source>
</evidence>
<dbReference type="InterPro" id="IPR025479">
    <property type="entry name" value="DUF4329"/>
</dbReference>
<gene>
    <name evidence="4" type="ORF">SAMN02927916_3339</name>
</gene>
<name>A0ABY0LY38_9FLAO</name>
<feature type="chain" id="PRO_5045424282" evidence="1">
    <location>
        <begin position="23"/>
        <end position="1162"/>
    </location>
</feature>
<dbReference type="Pfam" id="PF14220">
    <property type="entry name" value="DUF4329"/>
    <property type="match status" value="1"/>
</dbReference>
<dbReference type="PANTHER" id="PTHR32305:SF15">
    <property type="entry name" value="PROTEIN RHSA-RELATED"/>
    <property type="match status" value="1"/>
</dbReference>
<evidence type="ECO:0000259" key="3">
    <source>
        <dbReference type="Pfam" id="PF20041"/>
    </source>
</evidence>
<dbReference type="InterPro" id="IPR022385">
    <property type="entry name" value="Rhs_assc_core"/>
</dbReference>
<dbReference type="Proteomes" id="UP000199307">
    <property type="component" value="Unassembled WGS sequence"/>
</dbReference>
<evidence type="ECO:0000259" key="2">
    <source>
        <dbReference type="Pfam" id="PF14220"/>
    </source>
</evidence>
<comment type="caution">
    <text evidence="4">The sequence shown here is derived from an EMBL/GenBank/DDBJ whole genome shotgun (WGS) entry which is preliminary data.</text>
</comment>
<evidence type="ECO:0000256" key="1">
    <source>
        <dbReference type="SAM" id="SignalP"/>
    </source>
</evidence>